<evidence type="ECO:0000313" key="2">
    <source>
        <dbReference type="EMBL" id="CAI3996142.1"/>
    </source>
</evidence>
<comment type="caution">
    <text evidence="2">The sequence shown here is derived from an EMBL/GenBank/DDBJ whole genome shotgun (WGS) entry which is preliminary data.</text>
</comment>
<organism evidence="2">
    <name type="scientific">Cladocopium goreaui</name>
    <dbReference type="NCBI Taxonomy" id="2562237"/>
    <lineage>
        <taxon>Eukaryota</taxon>
        <taxon>Sar</taxon>
        <taxon>Alveolata</taxon>
        <taxon>Dinophyceae</taxon>
        <taxon>Suessiales</taxon>
        <taxon>Symbiodiniaceae</taxon>
        <taxon>Cladocopium</taxon>
    </lineage>
</organism>
<reference evidence="3" key="2">
    <citation type="submission" date="2024-04" db="EMBL/GenBank/DDBJ databases">
        <authorList>
            <person name="Chen Y."/>
            <person name="Shah S."/>
            <person name="Dougan E. K."/>
            <person name="Thang M."/>
            <person name="Chan C."/>
        </authorList>
    </citation>
    <scope>NUCLEOTIDE SEQUENCE [LARGE SCALE GENOMIC DNA]</scope>
</reference>
<evidence type="ECO:0000313" key="4">
    <source>
        <dbReference type="Proteomes" id="UP001152797"/>
    </source>
</evidence>
<dbReference type="Proteomes" id="UP001152797">
    <property type="component" value="Unassembled WGS sequence"/>
</dbReference>
<dbReference type="EMBL" id="CAMXCT010002163">
    <property type="protein sequence ID" value="CAI3996142.1"/>
    <property type="molecule type" value="Genomic_DNA"/>
</dbReference>
<dbReference type="EMBL" id="CAMXCT020002163">
    <property type="protein sequence ID" value="CAL1149517.1"/>
    <property type="molecule type" value="Genomic_DNA"/>
</dbReference>
<keyword evidence="4" id="KW-1185">Reference proteome</keyword>
<feature type="region of interest" description="Disordered" evidence="1">
    <location>
        <begin position="120"/>
        <end position="194"/>
    </location>
</feature>
<feature type="compositionally biased region" description="Low complexity" evidence="1">
    <location>
        <begin position="122"/>
        <end position="158"/>
    </location>
</feature>
<dbReference type="AlphaFoldDB" id="A0A9P1G3L9"/>
<accession>A0A9P1G3L9</accession>
<name>A0A9P1G3L9_9DINO</name>
<reference evidence="2" key="1">
    <citation type="submission" date="2022-10" db="EMBL/GenBank/DDBJ databases">
        <authorList>
            <person name="Chen Y."/>
            <person name="Dougan E. K."/>
            <person name="Chan C."/>
            <person name="Rhodes N."/>
            <person name="Thang M."/>
        </authorList>
    </citation>
    <scope>NUCLEOTIDE SEQUENCE</scope>
</reference>
<gene>
    <name evidence="2" type="ORF">C1SCF055_LOCUS22642</name>
</gene>
<protein>
    <submittedName>
        <fullName evidence="2">Uncharacterized protein</fullName>
    </submittedName>
</protein>
<evidence type="ECO:0000313" key="3">
    <source>
        <dbReference type="EMBL" id="CAL1149517.1"/>
    </source>
</evidence>
<sequence length="218" mass="23351">MGVAKRSFSPSMMTSVYEKDFSDSEESSLETDRSTILDNGQNLDSEALICLPGQIDIRCYMLPTKPVKPVMDLVADEEAARAMGLDFGLEEMEDDLEDPEMAVELPESSFSADEEAAVAMGLSSSLEPSPAPSSPSAAEAPALAEVPDAPADTPADTPVRPKRKSQTVLGATPEKKVRVVAPRQQVQDKMDKMDKSGTAINDILGETVHRPAEVGEVL</sequence>
<proteinExistence type="predicted"/>
<dbReference type="EMBL" id="CAMXCT030002163">
    <property type="protein sequence ID" value="CAL4783454.1"/>
    <property type="molecule type" value="Genomic_DNA"/>
</dbReference>
<evidence type="ECO:0000256" key="1">
    <source>
        <dbReference type="SAM" id="MobiDB-lite"/>
    </source>
</evidence>